<reference evidence="1" key="1">
    <citation type="submission" date="2020-11" db="EMBL/GenBank/DDBJ databases">
        <authorList>
            <consortium name="DOE Joint Genome Institute"/>
            <person name="Ahrendt S."/>
            <person name="Riley R."/>
            <person name="Andreopoulos W."/>
            <person name="Labutti K."/>
            <person name="Pangilinan J."/>
            <person name="Ruiz-Duenas F.J."/>
            <person name="Barrasa J.M."/>
            <person name="Sanchez-Garcia M."/>
            <person name="Camarero S."/>
            <person name="Miyauchi S."/>
            <person name="Serrano A."/>
            <person name="Linde D."/>
            <person name="Babiker R."/>
            <person name="Drula E."/>
            <person name="Ayuso-Fernandez I."/>
            <person name="Pacheco R."/>
            <person name="Padilla G."/>
            <person name="Ferreira P."/>
            <person name="Barriuso J."/>
            <person name="Kellner H."/>
            <person name="Castanera R."/>
            <person name="Alfaro M."/>
            <person name="Ramirez L."/>
            <person name="Pisabarro A.G."/>
            <person name="Kuo A."/>
            <person name="Tritt A."/>
            <person name="Lipzen A."/>
            <person name="He G."/>
            <person name="Yan M."/>
            <person name="Ng V."/>
            <person name="Cullen D."/>
            <person name="Martin F."/>
            <person name="Rosso M.-N."/>
            <person name="Henrissat B."/>
            <person name="Hibbett D."/>
            <person name="Martinez A.T."/>
            <person name="Grigoriev I.V."/>
        </authorList>
    </citation>
    <scope>NUCLEOTIDE SEQUENCE</scope>
    <source>
        <strain evidence="1">ATCC 90797</strain>
    </source>
</reference>
<evidence type="ECO:0000313" key="2">
    <source>
        <dbReference type="Proteomes" id="UP000807025"/>
    </source>
</evidence>
<gene>
    <name evidence="1" type="ORF">BDN71DRAFT_1443690</name>
</gene>
<dbReference type="AlphaFoldDB" id="A0A9P6A1S0"/>
<proteinExistence type="predicted"/>
<sequence length="145" mass="16351">MTLPNFFDFTLSTSTISAHVLLLRAIHKLQTCLQPGGIPRRQDDGSPQPSVTTEAFIRSAVVRFTAWVAGLHASAQKRHDRHDLAVSQMDVPPLDVLMVWHAYMLSPVSYEKDSLSGTGLQLLTHMPRFCRQHLSTKFRMISFHP</sequence>
<dbReference type="Pfam" id="PF07173">
    <property type="entry name" value="GRDP-like"/>
    <property type="match status" value="1"/>
</dbReference>
<dbReference type="InterPro" id="IPR009836">
    <property type="entry name" value="GRDP-like"/>
</dbReference>
<comment type="caution">
    <text evidence="1">The sequence shown here is derived from an EMBL/GenBank/DDBJ whole genome shotgun (WGS) entry which is preliminary data.</text>
</comment>
<evidence type="ECO:0000313" key="1">
    <source>
        <dbReference type="EMBL" id="KAF9498350.1"/>
    </source>
</evidence>
<dbReference type="EMBL" id="MU154538">
    <property type="protein sequence ID" value="KAF9498350.1"/>
    <property type="molecule type" value="Genomic_DNA"/>
</dbReference>
<dbReference type="OrthoDB" id="2684236at2759"/>
<dbReference type="Proteomes" id="UP000807025">
    <property type="component" value="Unassembled WGS sequence"/>
</dbReference>
<organism evidence="1 2">
    <name type="scientific">Pleurotus eryngii</name>
    <name type="common">Boletus of the steppes</name>
    <dbReference type="NCBI Taxonomy" id="5323"/>
    <lineage>
        <taxon>Eukaryota</taxon>
        <taxon>Fungi</taxon>
        <taxon>Dikarya</taxon>
        <taxon>Basidiomycota</taxon>
        <taxon>Agaricomycotina</taxon>
        <taxon>Agaricomycetes</taxon>
        <taxon>Agaricomycetidae</taxon>
        <taxon>Agaricales</taxon>
        <taxon>Pleurotineae</taxon>
        <taxon>Pleurotaceae</taxon>
        <taxon>Pleurotus</taxon>
    </lineage>
</organism>
<accession>A0A9P6A1S0</accession>
<feature type="non-terminal residue" evidence="1">
    <location>
        <position position="1"/>
    </location>
</feature>
<protein>
    <submittedName>
        <fullName evidence="1">Uncharacterized protein</fullName>
    </submittedName>
</protein>
<name>A0A9P6A1S0_PLEER</name>
<keyword evidence="2" id="KW-1185">Reference proteome</keyword>